<dbReference type="SUPFAM" id="SSF46785">
    <property type="entry name" value="Winged helix' DNA-binding domain"/>
    <property type="match status" value="1"/>
</dbReference>
<dbReference type="InterPro" id="IPR001034">
    <property type="entry name" value="DeoR_HTH"/>
</dbReference>
<keyword evidence="2" id="KW-0805">Transcription regulation</keyword>
<dbReference type="InterPro" id="IPR036388">
    <property type="entry name" value="WH-like_DNA-bd_sf"/>
</dbReference>
<reference evidence="6 7" key="1">
    <citation type="submission" date="2016-10" db="EMBL/GenBank/DDBJ databases">
        <authorList>
            <person name="de Groot N.N."/>
        </authorList>
    </citation>
    <scope>NUCLEOTIDE SEQUENCE [LARGE SCALE GENOMIC DNA]</scope>
    <source>
        <strain evidence="6 7">CGMCC 1.7059</strain>
    </source>
</reference>
<dbReference type="InterPro" id="IPR050313">
    <property type="entry name" value="Carb_Metab_HTH_regulators"/>
</dbReference>
<dbReference type="SUPFAM" id="SSF100950">
    <property type="entry name" value="NagB/RpiA/CoA transferase-like"/>
    <property type="match status" value="1"/>
</dbReference>
<proteinExistence type="predicted"/>
<evidence type="ECO:0000256" key="2">
    <source>
        <dbReference type="ARBA" id="ARBA00023015"/>
    </source>
</evidence>
<evidence type="ECO:0000256" key="3">
    <source>
        <dbReference type="ARBA" id="ARBA00023125"/>
    </source>
</evidence>
<accession>A0A1H3A6F5</accession>
<dbReference type="Gene3D" id="3.40.50.1360">
    <property type="match status" value="1"/>
</dbReference>
<dbReference type="InterPro" id="IPR018356">
    <property type="entry name" value="Tscrpt_reg_HTH_DeoR_CS"/>
</dbReference>
<protein>
    <submittedName>
        <fullName evidence="6">Transcriptional regulator, DeoR family</fullName>
    </submittedName>
</protein>
<dbReference type="Pfam" id="PF00455">
    <property type="entry name" value="DeoRC"/>
    <property type="match status" value="1"/>
</dbReference>
<dbReference type="PANTHER" id="PTHR30363">
    <property type="entry name" value="HTH-TYPE TRANSCRIPTIONAL REGULATOR SRLR-RELATED"/>
    <property type="match status" value="1"/>
</dbReference>
<dbReference type="Pfam" id="PF08220">
    <property type="entry name" value="HTH_DeoR"/>
    <property type="match status" value="1"/>
</dbReference>
<dbReference type="Proteomes" id="UP000199675">
    <property type="component" value="Unassembled WGS sequence"/>
</dbReference>
<dbReference type="PROSITE" id="PS00894">
    <property type="entry name" value="HTH_DEOR_1"/>
    <property type="match status" value="1"/>
</dbReference>
<evidence type="ECO:0000313" key="7">
    <source>
        <dbReference type="Proteomes" id="UP000199675"/>
    </source>
</evidence>
<evidence type="ECO:0000256" key="1">
    <source>
        <dbReference type="ARBA" id="ARBA00022491"/>
    </source>
</evidence>
<dbReference type="PRINTS" id="PR00037">
    <property type="entry name" value="HTHLACR"/>
</dbReference>
<dbReference type="Gene3D" id="1.10.10.10">
    <property type="entry name" value="Winged helix-like DNA-binding domain superfamily/Winged helix DNA-binding domain"/>
    <property type="match status" value="1"/>
</dbReference>
<dbReference type="EMBL" id="FNNE01000007">
    <property type="protein sequence ID" value="SDX25031.1"/>
    <property type="molecule type" value="Genomic_DNA"/>
</dbReference>
<name>A0A1H3A6F5_9GAMM</name>
<dbReference type="InterPro" id="IPR014036">
    <property type="entry name" value="DeoR-like_C"/>
</dbReference>
<feature type="domain" description="HTH deoR-type" evidence="5">
    <location>
        <begin position="3"/>
        <end position="58"/>
    </location>
</feature>
<sequence length="258" mass="28483">MTINTRHENIVELVSERGFMTIEALAEHFEVTPQTIRRDINTLDEAGRLRRYHGGAGLATSTSNMAYAERSIRNLEEKQRIAQTIAARVPDNSSLFINIGTTTETIAKALLARRGLTVITNNLHVASILCSKDDFTVIIAGGMVRNRDGGIIGEATEEFIRQFKVDIAIIGISGIDSDGDLLDFDYQEVRVAQAIIEHSRQVFLAADHTKFGRNAMIRLGHISQATHLFTDCQPSKRLSTCITESGVNLVIATDSEQE</sequence>
<evidence type="ECO:0000259" key="5">
    <source>
        <dbReference type="PROSITE" id="PS51000"/>
    </source>
</evidence>
<dbReference type="OrthoDB" id="9814815at2"/>
<dbReference type="PANTHER" id="PTHR30363:SF4">
    <property type="entry name" value="GLYCEROL-3-PHOSPHATE REGULON REPRESSOR"/>
    <property type="match status" value="1"/>
</dbReference>
<gene>
    <name evidence="6" type="ORF">SAMN04487960_107204</name>
</gene>
<dbReference type="GO" id="GO:0003700">
    <property type="term" value="F:DNA-binding transcription factor activity"/>
    <property type="evidence" value="ECO:0007669"/>
    <property type="project" value="InterPro"/>
</dbReference>
<dbReference type="InterPro" id="IPR037171">
    <property type="entry name" value="NagB/RpiA_transferase-like"/>
</dbReference>
<keyword evidence="7" id="KW-1185">Reference proteome</keyword>
<keyword evidence="1" id="KW-0678">Repressor</keyword>
<dbReference type="PROSITE" id="PS51000">
    <property type="entry name" value="HTH_DEOR_2"/>
    <property type="match status" value="1"/>
</dbReference>
<dbReference type="GO" id="GO:0003677">
    <property type="term" value="F:DNA binding"/>
    <property type="evidence" value="ECO:0007669"/>
    <property type="project" value="UniProtKB-KW"/>
</dbReference>
<dbReference type="InterPro" id="IPR036390">
    <property type="entry name" value="WH_DNA-bd_sf"/>
</dbReference>
<dbReference type="RefSeq" id="WP_091814904.1">
    <property type="nucleotide sequence ID" value="NZ_FNNE01000007.1"/>
</dbReference>
<organism evidence="6 7">
    <name type="scientific">Marinobacter mobilis</name>
    <dbReference type="NCBI Taxonomy" id="488533"/>
    <lineage>
        <taxon>Bacteria</taxon>
        <taxon>Pseudomonadati</taxon>
        <taxon>Pseudomonadota</taxon>
        <taxon>Gammaproteobacteria</taxon>
        <taxon>Pseudomonadales</taxon>
        <taxon>Marinobacteraceae</taxon>
        <taxon>Marinobacter</taxon>
    </lineage>
</organism>
<dbReference type="SMART" id="SM01134">
    <property type="entry name" value="DeoRC"/>
    <property type="match status" value="1"/>
</dbReference>
<evidence type="ECO:0000313" key="6">
    <source>
        <dbReference type="EMBL" id="SDX25031.1"/>
    </source>
</evidence>
<keyword evidence="3" id="KW-0238">DNA-binding</keyword>
<dbReference type="SMART" id="SM00420">
    <property type="entry name" value="HTH_DEOR"/>
    <property type="match status" value="1"/>
</dbReference>
<dbReference type="AlphaFoldDB" id="A0A1H3A6F5"/>
<evidence type="ECO:0000256" key="4">
    <source>
        <dbReference type="ARBA" id="ARBA00023163"/>
    </source>
</evidence>
<keyword evidence="4" id="KW-0804">Transcription</keyword>
<dbReference type="STRING" id="488533.SAMN04487960_107204"/>